<proteinExistence type="inferred from homology"/>
<dbReference type="NCBIfam" id="TIGR00079">
    <property type="entry name" value="pept_deformyl"/>
    <property type="match status" value="1"/>
</dbReference>
<sequence length="436" mass="49864">MRILHLWLSVSVMRYPLILLLNMERMLLLRKVLWSVILFVGSIVISYAQTYRDSVLMLRQDKMAGFLKEPSTPLNEADTPYLHYYEPDSTYRIRASVELLHDEQPFRMPTSDGTSKAYVRYGKARFQLHGEPVELTLYRSADLFVSPIYRNHLFLPFTDMTNGSDTYGGGRYLDLSVADIRDGHILIDFNDAYNPYCAYSSGYRCPVPPKANNLSIAIPAGEKKYTGPMKQRPRPNVPPKPLTEAERNLIRSGDTTQLLRVIQDTVPDETRILKSLSEDIDPKDALLPLLAQRMYLAVTDSTHPGVGIAAPQVGINRNLIWVQRFDKAGEPLELYVNPKITWRSKLLRKGVEGCLSIPDTMGQVLRNYTIRLTYQDTDGEEHEEMVEGFTAVIFQHETDHLYGILFTDRLAEQAAGTYQLINGEVDLYLEKRLRRQ</sequence>
<dbReference type="EC" id="3.5.1.88" evidence="4"/>
<dbReference type="InterPro" id="IPR036821">
    <property type="entry name" value="Peptide_deformylase_sf"/>
</dbReference>
<dbReference type="AlphaFoldDB" id="A0A1H7G4K7"/>
<keyword evidence="4" id="KW-0408">Iron</keyword>
<dbReference type="PRINTS" id="PR01576">
    <property type="entry name" value="PDEFORMYLASE"/>
</dbReference>
<dbReference type="GO" id="GO:0042586">
    <property type="term" value="F:peptide deformylase activity"/>
    <property type="evidence" value="ECO:0007669"/>
    <property type="project" value="UniProtKB-UniRule"/>
</dbReference>
<keyword evidence="5" id="KW-0472">Membrane</keyword>
<feature type="binding site" evidence="4">
    <location>
        <position position="354"/>
    </location>
    <ligand>
        <name>Fe cation</name>
        <dbReference type="ChEBI" id="CHEBI:24875"/>
    </ligand>
</feature>
<evidence type="ECO:0000256" key="3">
    <source>
        <dbReference type="ARBA" id="ARBA00022801"/>
    </source>
</evidence>
<evidence type="ECO:0000313" key="7">
    <source>
        <dbReference type="Proteomes" id="UP000198916"/>
    </source>
</evidence>
<gene>
    <name evidence="4" type="primary">def</name>
    <name evidence="6" type="ORF">SAMN05421740_101545</name>
</gene>
<feature type="binding site" evidence="4">
    <location>
        <position position="396"/>
    </location>
    <ligand>
        <name>Fe cation</name>
        <dbReference type="ChEBI" id="CHEBI:24875"/>
    </ligand>
</feature>
<dbReference type="PANTHER" id="PTHR10458">
    <property type="entry name" value="PEPTIDE DEFORMYLASE"/>
    <property type="match status" value="1"/>
</dbReference>
<feature type="active site" evidence="4">
    <location>
        <position position="397"/>
    </location>
</feature>
<evidence type="ECO:0000313" key="6">
    <source>
        <dbReference type="EMBL" id="SEK32407.1"/>
    </source>
</evidence>
<accession>A0A1H7G4K7</accession>
<reference evidence="7" key="1">
    <citation type="submission" date="2016-10" db="EMBL/GenBank/DDBJ databases">
        <authorList>
            <person name="Varghese N."/>
            <person name="Submissions S."/>
        </authorList>
    </citation>
    <scope>NUCLEOTIDE SEQUENCE [LARGE SCALE GENOMIC DNA]</scope>
    <source>
        <strain evidence="7">Jip14</strain>
    </source>
</reference>
<dbReference type="InterPro" id="IPR023635">
    <property type="entry name" value="Peptide_deformylase"/>
</dbReference>
<evidence type="ECO:0000256" key="1">
    <source>
        <dbReference type="ARBA" id="ARBA00010759"/>
    </source>
</evidence>
<comment type="function">
    <text evidence="4">Removes the formyl group from the N-terminal Met of newly synthesized proteins. Requires at least a dipeptide for an efficient rate of reaction. N-terminal L-methionine is a prerequisite for activity but the enzyme has broad specificity at other positions.</text>
</comment>
<evidence type="ECO:0000256" key="4">
    <source>
        <dbReference type="HAMAP-Rule" id="MF_00163"/>
    </source>
</evidence>
<dbReference type="Gene3D" id="3.90.45.10">
    <property type="entry name" value="Peptide deformylase"/>
    <property type="match status" value="1"/>
</dbReference>
<keyword evidence="4" id="KW-0648">Protein biosynthesis</keyword>
<feature type="binding site" evidence="4">
    <location>
        <position position="400"/>
    </location>
    <ligand>
        <name>Fe cation</name>
        <dbReference type="ChEBI" id="CHEBI:24875"/>
    </ligand>
</feature>
<feature type="transmembrane region" description="Helical" evidence="5">
    <location>
        <begin position="32"/>
        <end position="51"/>
    </location>
</feature>
<name>A0A1H7G4K7_9SPHI</name>
<dbReference type="GO" id="GO:0046872">
    <property type="term" value="F:metal ion binding"/>
    <property type="evidence" value="ECO:0007669"/>
    <property type="project" value="UniProtKB-KW"/>
</dbReference>
<dbReference type="PANTHER" id="PTHR10458:SF22">
    <property type="entry name" value="PEPTIDE DEFORMYLASE"/>
    <property type="match status" value="1"/>
</dbReference>
<dbReference type="Pfam" id="PF01327">
    <property type="entry name" value="Pep_deformylase"/>
    <property type="match status" value="1"/>
</dbReference>
<keyword evidence="3 4" id="KW-0378">Hydrolase</keyword>
<keyword evidence="5" id="KW-1133">Transmembrane helix</keyword>
<evidence type="ECO:0000256" key="5">
    <source>
        <dbReference type="SAM" id="Phobius"/>
    </source>
</evidence>
<dbReference type="Pfam" id="PF07920">
    <property type="entry name" value="DUF1684"/>
    <property type="match status" value="1"/>
</dbReference>
<dbReference type="SUPFAM" id="SSF56420">
    <property type="entry name" value="Peptide deformylase"/>
    <property type="match status" value="1"/>
</dbReference>
<dbReference type="HAMAP" id="MF_00163">
    <property type="entry name" value="Pep_deformylase"/>
    <property type="match status" value="1"/>
</dbReference>
<dbReference type="EMBL" id="FNZR01000001">
    <property type="protein sequence ID" value="SEK32407.1"/>
    <property type="molecule type" value="Genomic_DNA"/>
</dbReference>
<dbReference type="CDD" id="cd00487">
    <property type="entry name" value="Pep_deformylase"/>
    <property type="match status" value="1"/>
</dbReference>
<dbReference type="Proteomes" id="UP000198916">
    <property type="component" value="Unassembled WGS sequence"/>
</dbReference>
<comment type="similarity">
    <text evidence="1 4">Belongs to the polypeptide deformylase family.</text>
</comment>
<dbReference type="STRING" id="332977.SAMN05421740_101545"/>
<evidence type="ECO:0000256" key="2">
    <source>
        <dbReference type="ARBA" id="ARBA00022723"/>
    </source>
</evidence>
<comment type="catalytic activity">
    <reaction evidence="4">
        <text>N-terminal N-formyl-L-methionyl-[peptide] + H2O = N-terminal L-methionyl-[peptide] + formate</text>
        <dbReference type="Rhea" id="RHEA:24420"/>
        <dbReference type="Rhea" id="RHEA-COMP:10639"/>
        <dbReference type="Rhea" id="RHEA-COMP:10640"/>
        <dbReference type="ChEBI" id="CHEBI:15377"/>
        <dbReference type="ChEBI" id="CHEBI:15740"/>
        <dbReference type="ChEBI" id="CHEBI:49298"/>
        <dbReference type="ChEBI" id="CHEBI:64731"/>
        <dbReference type="EC" id="3.5.1.88"/>
    </reaction>
</comment>
<keyword evidence="5" id="KW-0812">Transmembrane</keyword>
<organism evidence="6 7">
    <name type="scientific">Parapedobacter koreensis</name>
    <dbReference type="NCBI Taxonomy" id="332977"/>
    <lineage>
        <taxon>Bacteria</taxon>
        <taxon>Pseudomonadati</taxon>
        <taxon>Bacteroidota</taxon>
        <taxon>Sphingobacteriia</taxon>
        <taxon>Sphingobacteriales</taxon>
        <taxon>Sphingobacteriaceae</taxon>
        <taxon>Parapedobacter</taxon>
    </lineage>
</organism>
<keyword evidence="7" id="KW-1185">Reference proteome</keyword>
<dbReference type="InterPro" id="IPR012467">
    <property type="entry name" value="DUF1684"/>
</dbReference>
<keyword evidence="2 4" id="KW-0479">Metal-binding</keyword>
<dbReference type="GO" id="GO:0006412">
    <property type="term" value="P:translation"/>
    <property type="evidence" value="ECO:0007669"/>
    <property type="project" value="UniProtKB-UniRule"/>
</dbReference>
<protein>
    <recommendedName>
        <fullName evidence="4">Peptide deformylase</fullName>
        <shortName evidence="4">PDF</shortName>
        <ecNumber evidence="4">3.5.1.88</ecNumber>
    </recommendedName>
    <alternativeName>
        <fullName evidence="4">Polypeptide deformylase</fullName>
    </alternativeName>
</protein>
<comment type="cofactor">
    <cofactor evidence="4">
        <name>Fe(2+)</name>
        <dbReference type="ChEBI" id="CHEBI:29033"/>
    </cofactor>
    <text evidence="4">Binds 1 Fe(2+) ion.</text>
</comment>